<keyword evidence="4" id="KW-1185">Reference proteome</keyword>
<dbReference type="EMBL" id="CP007790">
    <property type="protein sequence ID" value="AJK68389.1"/>
    <property type="molecule type" value="Genomic_DNA"/>
</dbReference>
<gene>
    <name evidence="3" type="ORF">B840_03850</name>
</gene>
<dbReference type="AlphaFoldDB" id="A0A0B6TQ82"/>
<proteinExistence type="inferred from homology"/>
<protein>
    <recommendedName>
        <fullName evidence="2">Activator of Hsp90 ATPase homologue 1/2-like C-terminal domain-containing protein</fullName>
    </recommendedName>
</protein>
<dbReference type="Pfam" id="PF08327">
    <property type="entry name" value="AHSA1"/>
    <property type="match status" value="1"/>
</dbReference>
<reference evidence="3 4" key="1">
    <citation type="submission" date="2014-05" db="EMBL/GenBank/DDBJ databases">
        <title>Complete genome sequence of Corynebacterium marinum DSM 44953.</title>
        <authorList>
            <person name="Schaffert L."/>
            <person name="Albersmeier A."/>
            <person name="Kalinowski J."/>
            <person name="Ruckert C."/>
        </authorList>
    </citation>
    <scope>NUCLEOTIDE SEQUENCE [LARGE SCALE GENOMIC DNA]</scope>
    <source>
        <strain evidence="3 4">DSM 44953</strain>
    </source>
</reference>
<sequence>MNLVDQIPLVERRVVREGAGVGVELSRSYAASAADLWDALTDPHRLEHWFEPVGGELSEGGRFQLTGSGVSGTILTCTPEECLLLNWDDTGDLGTVEITLSPADPGTLITVTHLGAADEHWDTYGPAAGGIGWDSSLAALDFHLAMETDSQEGEEETFIREVAQAWSQALADVGVDPTEAQARADRTIAFYLG</sequence>
<dbReference type="HOGENOM" id="CLU_108923_0_0_11"/>
<evidence type="ECO:0000256" key="1">
    <source>
        <dbReference type="ARBA" id="ARBA00006817"/>
    </source>
</evidence>
<dbReference type="OrthoDB" id="4407001at2"/>
<organism evidence="3 4">
    <name type="scientific">Corynebacterium marinum DSM 44953</name>
    <dbReference type="NCBI Taxonomy" id="1224162"/>
    <lineage>
        <taxon>Bacteria</taxon>
        <taxon>Bacillati</taxon>
        <taxon>Actinomycetota</taxon>
        <taxon>Actinomycetes</taxon>
        <taxon>Mycobacteriales</taxon>
        <taxon>Corynebacteriaceae</taxon>
        <taxon>Corynebacterium</taxon>
    </lineage>
</organism>
<dbReference type="InterPro" id="IPR013538">
    <property type="entry name" value="ASHA1/2-like_C"/>
</dbReference>
<name>A0A0B6TQ82_9CORY</name>
<dbReference type="InterPro" id="IPR023393">
    <property type="entry name" value="START-like_dom_sf"/>
</dbReference>
<feature type="domain" description="Activator of Hsp90 ATPase homologue 1/2-like C-terminal" evidence="2">
    <location>
        <begin position="31"/>
        <end position="141"/>
    </location>
</feature>
<dbReference type="STRING" id="1224162.B840_03850"/>
<accession>A0A0B6TQ82</accession>
<evidence type="ECO:0000259" key="2">
    <source>
        <dbReference type="Pfam" id="PF08327"/>
    </source>
</evidence>
<dbReference type="KEGG" id="cmq:B840_03850"/>
<dbReference type="RefSeq" id="WP_052491079.1">
    <property type="nucleotide sequence ID" value="NZ_CP007790.1"/>
</dbReference>
<evidence type="ECO:0000313" key="4">
    <source>
        <dbReference type="Proteomes" id="UP000031928"/>
    </source>
</evidence>
<comment type="similarity">
    <text evidence="1">Belongs to the AHA1 family.</text>
</comment>
<evidence type="ECO:0000313" key="3">
    <source>
        <dbReference type="EMBL" id="AJK68389.1"/>
    </source>
</evidence>
<dbReference type="SUPFAM" id="SSF55961">
    <property type="entry name" value="Bet v1-like"/>
    <property type="match status" value="1"/>
</dbReference>
<dbReference type="Gene3D" id="3.30.530.20">
    <property type="match status" value="1"/>
</dbReference>
<dbReference type="Proteomes" id="UP000031928">
    <property type="component" value="Chromosome"/>
</dbReference>